<accession>A0A1V2EUY2</accession>
<dbReference type="AlphaFoldDB" id="A0A1V2EUY2"/>
<proteinExistence type="predicted"/>
<protein>
    <recommendedName>
        <fullName evidence="2">histidine kinase</fullName>
        <ecNumber evidence="2">2.7.13.3</ecNumber>
    </recommendedName>
</protein>
<dbReference type="InterPro" id="IPR005467">
    <property type="entry name" value="His_kinase_dom"/>
</dbReference>
<evidence type="ECO:0000313" key="5">
    <source>
        <dbReference type="Proteomes" id="UP000188729"/>
    </source>
</evidence>
<dbReference type="InterPro" id="IPR036097">
    <property type="entry name" value="HisK_dim/P_sf"/>
</dbReference>
<name>A0A1V2EUY2_9SPHN</name>
<sequence>MRFDDSLKTVLAADASTAFGAQATFRQLIDLIARGRIPEDEQTLERLRLLRDQVPASVRGAAARGLALATPPAALVSLFAQDEPEVASAAVRAVRLPADAWIALLPQLGPAARATLRRRDDLDPAVVRALESFGATDFVIGYDPPPPVNQPVSPPMGPSPFTSIGAITDRLPLVAAARQNAEAPQPNETGGFEIAELVDRIASFQRHRGPVAPMQPARMADNFRFETCTDGVIRWADAGPRGALIGLRLALPGGGVQVDGVVAGAFRERAAFADARLTLDSGTALAGEWRISGTPHFNPDTGRFKGYRGSARRPRVDETAARDMGEGGADGLRRLVHELRTPTNAIAGFSELIEAQLLGPVAPVYRERAAAIRGCAGDLVAAIEDLDLAARIEGAALDLRPGTVQVAPLLSRLTGELQALAELRGGALSVAPMDAALALICDDRAVQRLLARLIATLVSAAQASEAIHVSAGRSGIDRAFIAVTRPRALAGMTEDQLLALDAEREAALSGAPLLGTGFALRLVRNLAAELGGQLVIAADRLTVTLPASPADGLGQAATH</sequence>
<evidence type="ECO:0000256" key="2">
    <source>
        <dbReference type="ARBA" id="ARBA00012438"/>
    </source>
</evidence>
<dbReference type="GO" id="GO:0000155">
    <property type="term" value="F:phosphorelay sensor kinase activity"/>
    <property type="evidence" value="ECO:0007669"/>
    <property type="project" value="InterPro"/>
</dbReference>
<comment type="caution">
    <text evidence="4">The sequence shown here is derived from an EMBL/GenBank/DDBJ whole genome shotgun (WGS) entry which is preliminary data.</text>
</comment>
<dbReference type="Gene3D" id="3.30.565.10">
    <property type="entry name" value="Histidine kinase-like ATPase, C-terminal domain"/>
    <property type="match status" value="1"/>
</dbReference>
<keyword evidence="5" id="KW-1185">Reference proteome</keyword>
<dbReference type="Proteomes" id="UP000188729">
    <property type="component" value="Unassembled WGS sequence"/>
</dbReference>
<dbReference type="InterPro" id="IPR003661">
    <property type="entry name" value="HisK_dim/P_dom"/>
</dbReference>
<organism evidence="4 5">
    <name type="scientific">Sphingomonas jeddahensis</name>
    <dbReference type="NCBI Taxonomy" id="1915074"/>
    <lineage>
        <taxon>Bacteria</taxon>
        <taxon>Pseudomonadati</taxon>
        <taxon>Pseudomonadota</taxon>
        <taxon>Alphaproteobacteria</taxon>
        <taxon>Sphingomonadales</taxon>
        <taxon>Sphingomonadaceae</taxon>
        <taxon>Sphingomonas</taxon>
    </lineage>
</organism>
<dbReference type="EMBL" id="MPSB01000007">
    <property type="protein sequence ID" value="ONF95974.1"/>
    <property type="molecule type" value="Genomic_DNA"/>
</dbReference>
<dbReference type="SUPFAM" id="SSF47384">
    <property type="entry name" value="Homodimeric domain of signal transducing histidine kinase"/>
    <property type="match status" value="1"/>
</dbReference>
<comment type="catalytic activity">
    <reaction evidence="1">
        <text>ATP + protein L-histidine = ADP + protein N-phospho-L-histidine.</text>
        <dbReference type="EC" id="2.7.13.3"/>
    </reaction>
</comment>
<reference evidence="4 5" key="1">
    <citation type="submission" date="2016-11" db="EMBL/GenBank/DDBJ databases">
        <title>Genome sequence of Sphingomonas jeddahensis G39.</title>
        <authorList>
            <person name="Poehlein A."/>
            <person name="Wuebbeler J.H."/>
            <person name="Steinbuechel A."/>
            <person name="Daniel R."/>
        </authorList>
    </citation>
    <scope>NUCLEOTIDE SEQUENCE [LARGE SCALE GENOMIC DNA]</scope>
    <source>
        <strain evidence="4 5">G39</strain>
    </source>
</reference>
<dbReference type="InterPro" id="IPR036890">
    <property type="entry name" value="HATPase_C_sf"/>
</dbReference>
<keyword evidence="4" id="KW-0808">Transferase</keyword>
<evidence type="ECO:0000313" key="4">
    <source>
        <dbReference type="EMBL" id="ONF95974.1"/>
    </source>
</evidence>
<keyword evidence="4" id="KW-0418">Kinase</keyword>
<feature type="domain" description="Histidine kinase" evidence="3">
    <location>
        <begin position="334"/>
        <end position="536"/>
    </location>
</feature>
<dbReference type="EC" id="2.7.13.3" evidence="2"/>
<dbReference type="STRING" id="1915074.SPHI_19010"/>
<dbReference type="PROSITE" id="PS50109">
    <property type="entry name" value="HIS_KIN"/>
    <property type="match status" value="1"/>
</dbReference>
<evidence type="ECO:0000259" key="3">
    <source>
        <dbReference type="PROSITE" id="PS50109"/>
    </source>
</evidence>
<gene>
    <name evidence="4" type="primary">divJ</name>
    <name evidence="4" type="ORF">SPHI_19010</name>
</gene>
<evidence type="ECO:0000256" key="1">
    <source>
        <dbReference type="ARBA" id="ARBA00000085"/>
    </source>
</evidence>
<dbReference type="Pfam" id="PF00512">
    <property type="entry name" value="HisKA"/>
    <property type="match status" value="1"/>
</dbReference>
<dbReference type="RefSeq" id="WP_198927844.1">
    <property type="nucleotide sequence ID" value="NZ_MPSB01000007.1"/>
</dbReference>
<dbReference type="CDD" id="cd00082">
    <property type="entry name" value="HisKA"/>
    <property type="match status" value="1"/>
</dbReference>